<keyword evidence="2" id="KW-1185">Reference proteome</keyword>
<evidence type="ECO:0000313" key="1">
    <source>
        <dbReference type="EMBL" id="GBG11470.1"/>
    </source>
</evidence>
<dbReference type="EMBL" id="BDQX01000400">
    <property type="protein sequence ID" value="GBG11470.1"/>
    <property type="molecule type" value="Genomic_DNA"/>
</dbReference>
<dbReference type="AlphaFoldDB" id="A0A2R5EXR7"/>
<dbReference type="Proteomes" id="UP000245202">
    <property type="component" value="Unassembled WGS sequence"/>
</dbReference>
<accession>A0A2R5EXR7</accession>
<reference evidence="1 2" key="1">
    <citation type="submission" date="2017-08" db="EMBL/GenBank/DDBJ databases">
        <title>Substantial Increase in Enzyme Production by Combined Drug-Resistance Mutations in Paenibacillus agaridevorans.</title>
        <authorList>
            <person name="Tanaka Y."/>
            <person name="Funane K."/>
            <person name="Hosaka T."/>
            <person name="Shiwa Y."/>
            <person name="Fujita N."/>
            <person name="Miyazaki T."/>
            <person name="Yoshikawa H."/>
            <person name="Murakami K."/>
            <person name="Kasahara K."/>
            <person name="Inaoka T."/>
            <person name="Hiraga Y."/>
            <person name="Ochi K."/>
        </authorList>
    </citation>
    <scope>NUCLEOTIDE SEQUENCE [LARGE SCALE GENOMIC DNA]</scope>
    <source>
        <strain evidence="1 2">T-3040</strain>
    </source>
</reference>
<sequence>MNGEVVGDGRMDFLYVVESDQLIVYWKFLDIYIDEAMVIAKSDVAVPEHIKRIYRLGG</sequence>
<gene>
    <name evidence="1" type="ORF">PAT3040_06290</name>
</gene>
<protein>
    <submittedName>
        <fullName evidence="1">Uncharacterized protein</fullName>
    </submittedName>
</protein>
<comment type="caution">
    <text evidence="1">The sequence shown here is derived from an EMBL/GenBank/DDBJ whole genome shotgun (WGS) entry which is preliminary data.</text>
</comment>
<name>A0A2R5EXR7_9BACL</name>
<evidence type="ECO:0000313" key="2">
    <source>
        <dbReference type="Proteomes" id="UP000245202"/>
    </source>
</evidence>
<proteinExistence type="predicted"/>
<organism evidence="1 2">
    <name type="scientific">Paenibacillus agaridevorans</name>
    <dbReference type="NCBI Taxonomy" id="171404"/>
    <lineage>
        <taxon>Bacteria</taxon>
        <taxon>Bacillati</taxon>
        <taxon>Bacillota</taxon>
        <taxon>Bacilli</taxon>
        <taxon>Bacillales</taxon>
        <taxon>Paenibacillaceae</taxon>
        <taxon>Paenibacillus</taxon>
    </lineage>
</organism>